<name>A0A5M9MW68_9EURO</name>
<protein>
    <recommendedName>
        <fullName evidence="3">Ketoreductase (KR) domain-containing protein</fullName>
    </recommendedName>
</protein>
<accession>A0A5M9MW68</accession>
<gene>
    <name evidence="1" type="ORF">ATNIH1004_002251</name>
</gene>
<dbReference type="OrthoDB" id="191139at2759"/>
<proteinExistence type="predicted"/>
<dbReference type="EMBL" id="QUQM01000001">
    <property type="protein sequence ID" value="KAA8649580.1"/>
    <property type="molecule type" value="Genomic_DNA"/>
</dbReference>
<dbReference type="Proteomes" id="UP000324241">
    <property type="component" value="Unassembled WGS sequence"/>
</dbReference>
<dbReference type="VEuPathDB" id="FungiDB:EYZ11_012136"/>
<dbReference type="Gene3D" id="3.40.50.720">
    <property type="entry name" value="NAD(P)-binding Rossmann-like Domain"/>
    <property type="match status" value="1"/>
</dbReference>
<sequence length="133" mass="14855">MSDVVLLTGANQGVEYAILRVASVREPPAVYIFCSRDFEAGNKAKQELQMEGVQETIDSIRLDVTNDEQILFLHTRSTQDGIYYSLAGINPKDDAQAVVRLILDEEGKDRVIVSWELYTTYQDLMQVIIGGGI</sequence>
<evidence type="ECO:0000313" key="2">
    <source>
        <dbReference type="Proteomes" id="UP000324241"/>
    </source>
</evidence>
<evidence type="ECO:0008006" key="3">
    <source>
        <dbReference type="Google" id="ProtNLM"/>
    </source>
</evidence>
<evidence type="ECO:0000313" key="1">
    <source>
        <dbReference type="EMBL" id="KAA8649580.1"/>
    </source>
</evidence>
<organism evidence="1 2">
    <name type="scientific">Aspergillus tanneri</name>
    <dbReference type="NCBI Taxonomy" id="1220188"/>
    <lineage>
        <taxon>Eukaryota</taxon>
        <taxon>Fungi</taxon>
        <taxon>Dikarya</taxon>
        <taxon>Ascomycota</taxon>
        <taxon>Pezizomycotina</taxon>
        <taxon>Eurotiomycetes</taxon>
        <taxon>Eurotiomycetidae</taxon>
        <taxon>Eurotiales</taxon>
        <taxon>Aspergillaceae</taxon>
        <taxon>Aspergillus</taxon>
        <taxon>Aspergillus subgen. Circumdati</taxon>
    </lineage>
</organism>
<comment type="caution">
    <text evidence="1">The sequence shown here is derived from an EMBL/GenBank/DDBJ whole genome shotgun (WGS) entry which is preliminary data.</text>
</comment>
<dbReference type="GeneID" id="54324953"/>
<reference evidence="1 2" key="1">
    <citation type="submission" date="2019-08" db="EMBL/GenBank/DDBJ databases">
        <title>The genome sequence of a newly discovered highly antifungal drug resistant Aspergillus species, Aspergillus tanneri NIH 1004.</title>
        <authorList>
            <person name="Mounaud S."/>
            <person name="Singh I."/>
            <person name="Joardar V."/>
            <person name="Pakala S."/>
            <person name="Pakala S."/>
            <person name="Venepally P."/>
            <person name="Chung J.K."/>
            <person name="Losada L."/>
            <person name="Nierman W.C."/>
        </authorList>
    </citation>
    <scope>NUCLEOTIDE SEQUENCE [LARGE SCALE GENOMIC DNA]</scope>
    <source>
        <strain evidence="1 2">NIH1004</strain>
    </source>
</reference>
<dbReference type="AlphaFoldDB" id="A0A5M9MW68"/>
<dbReference type="RefSeq" id="XP_033428941.1">
    <property type="nucleotide sequence ID" value="XM_033566946.1"/>
</dbReference>